<dbReference type="InterPro" id="IPR053150">
    <property type="entry name" value="Teicoplanin_resist-assoc"/>
</dbReference>
<evidence type="ECO:0000313" key="11">
    <source>
        <dbReference type="Proteomes" id="UP000474718"/>
    </source>
</evidence>
<reference evidence="8 11" key="3">
    <citation type="journal article" date="2019" name="Nat. Med.">
        <title>A library of human gut bacterial isolates paired with longitudinal multiomics data enables mechanistic microbiome research.</title>
        <authorList>
            <person name="Poyet M."/>
            <person name="Groussin M."/>
            <person name="Gibbons S.M."/>
            <person name="Avila-Pacheco J."/>
            <person name="Jiang X."/>
            <person name="Kearney S.M."/>
            <person name="Perrotta A.R."/>
            <person name="Berdy B."/>
            <person name="Zhao S."/>
            <person name="Lieberman T.D."/>
            <person name="Swanson P.K."/>
            <person name="Smith M."/>
            <person name="Roesemann S."/>
            <person name="Alexander J.E."/>
            <person name="Rich S.A."/>
            <person name="Livny J."/>
            <person name="Vlamakis H."/>
            <person name="Clish C."/>
            <person name="Bullock K."/>
            <person name="Deik A."/>
            <person name="Scott J."/>
            <person name="Pierce K.A."/>
            <person name="Xavier R.J."/>
            <person name="Alm E.J."/>
        </authorList>
    </citation>
    <scope>NUCLEOTIDE SEQUENCE [LARGE SCALE GENOMIC DNA]</scope>
    <source>
        <strain evidence="8 11">BIOML-A2</strain>
    </source>
</reference>
<evidence type="ECO:0000256" key="2">
    <source>
        <dbReference type="ARBA" id="ARBA00022692"/>
    </source>
</evidence>
<feature type="transmembrane region" description="Helical" evidence="5">
    <location>
        <begin position="6"/>
        <end position="29"/>
    </location>
</feature>
<dbReference type="AlphaFoldDB" id="A0AAQ1RVY9"/>
<evidence type="ECO:0000256" key="5">
    <source>
        <dbReference type="SAM" id="Phobius"/>
    </source>
</evidence>
<feature type="domain" description="VanZ-like" evidence="6">
    <location>
        <begin position="49"/>
        <end position="189"/>
    </location>
</feature>
<feature type="transmembrane region" description="Helical" evidence="5">
    <location>
        <begin position="256"/>
        <end position="273"/>
    </location>
</feature>
<dbReference type="EMBL" id="WWVX01000002">
    <property type="protein sequence ID" value="MZL69129.1"/>
    <property type="molecule type" value="Genomic_DNA"/>
</dbReference>
<feature type="transmembrane region" description="Helical" evidence="5">
    <location>
        <begin position="111"/>
        <end position="128"/>
    </location>
</feature>
<keyword evidence="2 5" id="KW-0812">Transmembrane</keyword>
<dbReference type="GO" id="GO:0016020">
    <property type="term" value="C:membrane"/>
    <property type="evidence" value="ECO:0007669"/>
    <property type="project" value="UniProtKB-SubCell"/>
</dbReference>
<dbReference type="Pfam" id="PF06271">
    <property type="entry name" value="RDD"/>
    <property type="match status" value="1"/>
</dbReference>
<gene>
    <name evidence="8" type="ORF">GT747_05015</name>
    <name evidence="9" type="ORF">SAMN05444424_1577</name>
</gene>
<evidence type="ECO:0000256" key="3">
    <source>
        <dbReference type="ARBA" id="ARBA00022989"/>
    </source>
</evidence>
<keyword evidence="4 5" id="KW-0472">Membrane</keyword>
<feature type="transmembrane region" description="Helical" evidence="5">
    <location>
        <begin position="306"/>
        <end position="323"/>
    </location>
</feature>
<evidence type="ECO:0000313" key="9">
    <source>
        <dbReference type="EMBL" id="SHG12931.1"/>
    </source>
</evidence>
<feature type="transmembrane region" description="Helical" evidence="5">
    <location>
        <begin position="218"/>
        <end position="236"/>
    </location>
</feature>
<organism evidence="9 10">
    <name type="scientific">Bittarella massiliensis</name>
    <name type="common">ex Durand et al. 2017</name>
    <dbReference type="NCBI Taxonomy" id="1720313"/>
    <lineage>
        <taxon>Bacteria</taxon>
        <taxon>Bacillati</taxon>
        <taxon>Bacillota</taxon>
        <taxon>Clostridia</taxon>
        <taxon>Eubacteriales</taxon>
        <taxon>Oscillospiraceae</taxon>
        <taxon>Bittarella (ex Durand et al. 2017)</taxon>
    </lineage>
</organism>
<dbReference type="PIRSF" id="PIRSF031578">
    <property type="entry name" value="Uncharacterised_Vanz_RDD-cont"/>
    <property type="match status" value="1"/>
</dbReference>
<feature type="transmembrane region" description="Helical" evidence="5">
    <location>
        <begin position="335"/>
        <end position="360"/>
    </location>
</feature>
<keyword evidence="3 5" id="KW-1133">Transmembrane helix</keyword>
<comment type="subcellular location">
    <subcellularLocation>
        <location evidence="1">Membrane</location>
        <topology evidence="1">Multi-pass membrane protein</topology>
    </subcellularLocation>
</comment>
<dbReference type="PANTHER" id="PTHR36834">
    <property type="entry name" value="MEMBRANE PROTEIN-RELATED"/>
    <property type="match status" value="1"/>
</dbReference>
<sequence length="391" mass="44266">MRSYLVPIQAAFLLFPVLAALFSLPYVVAQYRRYGALLLFRVLVVYSLILYLMCAFFLTALPLPPISQVAKMTTPIRQLHPFHFVQVFLQESCLVPGDPSTWLPALRQGCFYQPAFNLLLLFPLGIYLRYYFKRGWASTLLLVFSVTLCFELIQYSALFGIYPRPYRMFDVDDLFLNTLGGMLGFWLTPALSWLLPTRQQLDTLSYRKGRRVSYPRRLVAFCLDWGLLAGLVTLAHRGLGWPGLRDLLGLRSWGAALLYLGLVLLYFVALPWLTGGRTLGKALVGLKLAGEGGERPRFWQILVRQGMLYLVFLPAPVVALRLFERRAALSQGLNLPVLVLFSLLGLVSAFFVFSLFAAGLTRQHRLPYDKLAGTENRSTVARRGGEEMPRP</sequence>
<keyword evidence="11" id="KW-1185">Reference proteome</keyword>
<evidence type="ECO:0000259" key="7">
    <source>
        <dbReference type="Pfam" id="PF06271"/>
    </source>
</evidence>
<dbReference type="EMBL" id="FQVY01000002">
    <property type="protein sequence ID" value="SHG12931.1"/>
    <property type="molecule type" value="Genomic_DNA"/>
</dbReference>
<dbReference type="Proteomes" id="UP000474718">
    <property type="component" value="Unassembled WGS sequence"/>
</dbReference>
<feature type="transmembrane region" description="Helical" evidence="5">
    <location>
        <begin position="174"/>
        <end position="197"/>
    </location>
</feature>
<protein>
    <submittedName>
        <fullName evidence="9">Glycopeptide antibiotics resistance protein</fullName>
    </submittedName>
</protein>
<evidence type="ECO:0000313" key="8">
    <source>
        <dbReference type="EMBL" id="MZL69129.1"/>
    </source>
</evidence>
<reference evidence="9" key="1">
    <citation type="submission" date="2016-11" db="EMBL/GenBank/DDBJ databases">
        <authorList>
            <person name="Varghese N."/>
            <person name="Submissions S."/>
        </authorList>
    </citation>
    <scope>NUCLEOTIDE SEQUENCE</scope>
    <source>
        <strain evidence="9">DSM 4029</strain>
    </source>
</reference>
<dbReference type="PANTHER" id="PTHR36834:SF1">
    <property type="entry name" value="INTEGRAL MEMBRANE PROTEIN"/>
    <property type="match status" value="1"/>
</dbReference>
<dbReference type="InterPro" id="IPR010432">
    <property type="entry name" value="RDD"/>
</dbReference>
<dbReference type="InterPro" id="IPR021192">
    <property type="entry name" value="UCP031578_Vanz/RDD"/>
</dbReference>
<accession>A0AAQ1RVY9</accession>
<reference evidence="10" key="2">
    <citation type="submission" date="2016-11" db="EMBL/GenBank/DDBJ databases">
        <authorList>
            <person name="Jaros S."/>
            <person name="Januszkiewicz K."/>
            <person name="Wedrychowicz H."/>
        </authorList>
    </citation>
    <scope>NUCLEOTIDE SEQUENCE [LARGE SCALE GENOMIC DNA]</scope>
    <source>
        <strain evidence="10">DSM 4029</strain>
    </source>
</reference>
<evidence type="ECO:0000259" key="6">
    <source>
        <dbReference type="Pfam" id="PF04892"/>
    </source>
</evidence>
<evidence type="ECO:0000313" key="10">
    <source>
        <dbReference type="Proteomes" id="UP000184089"/>
    </source>
</evidence>
<proteinExistence type="predicted"/>
<feature type="transmembrane region" description="Helical" evidence="5">
    <location>
        <begin position="140"/>
        <end position="162"/>
    </location>
</feature>
<evidence type="ECO:0000256" key="4">
    <source>
        <dbReference type="ARBA" id="ARBA00023136"/>
    </source>
</evidence>
<comment type="caution">
    <text evidence="9">The sequence shown here is derived from an EMBL/GenBank/DDBJ whole genome shotgun (WGS) entry which is preliminary data.</text>
</comment>
<evidence type="ECO:0000256" key="1">
    <source>
        <dbReference type="ARBA" id="ARBA00004141"/>
    </source>
</evidence>
<name>A0AAQ1RVY9_9FIRM</name>
<dbReference type="InterPro" id="IPR006976">
    <property type="entry name" value="VanZ-like"/>
</dbReference>
<dbReference type="Proteomes" id="UP000184089">
    <property type="component" value="Unassembled WGS sequence"/>
</dbReference>
<feature type="transmembrane region" description="Helical" evidence="5">
    <location>
        <begin position="36"/>
        <end position="58"/>
    </location>
</feature>
<dbReference type="Pfam" id="PF04892">
    <property type="entry name" value="VanZ"/>
    <property type="match status" value="1"/>
</dbReference>
<feature type="domain" description="RDD" evidence="7">
    <location>
        <begin position="216"/>
        <end position="373"/>
    </location>
</feature>
<dbReference type="RefSeq" id="WP_044991799.1">
    <property type="nucleotide sequence ID" value="NZ_FQVY01000002.1"/>
</dbReference>